<accession>A0A939EE22</accession>
<comment type="caution">
    <text evidence="1">The sequence shown here is derived from an EMBL/GenBank/DDBJ whole genome shotgun (WGS) entry which is preliminary data.</text>
</comment>
<dbReference type="Proteomes" id="UP000664096">
    <property type="component" value="Unassembled WGS sequence"/>
</dbReference>
<dbReference type="EMBL" id="JAEKJZ010000002">
    <property type="protein sequence ID" value="MBN9671253.1"/>
    <property type="molecule type" value="Genomic_DNA"/>
</dbReference>
<evidence type="ECO:0000313" key="1">
    <source>
        <dbReference type="EMBL" id="MBN9671253.1"/>
    </source>
</evidence>
<dbReference type="RefSeq" id="WP_207141097.1">
    <property type="nucleotide sequence ID" value="NZ_JAEKJZ010000002.1"/>
</dbReference>
<gene>
    <name evidence="1" type="ORF">JF539_12980</name>
</gene>
<dbReference type="Gene3D" id="3.40.50.2000">
    <property type="entry name" value="Glycogen Phosphorylase B"/>
    <property type="match status" value="1"/>
</dbReference>
<reference evidence="1" key="1">
    <citation type="submission" date="2020-12" db="EMBL/GenBank/DDBJ databases">
        <title>Oil enriched cultivation method for isolating marine PHA-producing bacteria.</title>
        <authorList>
            <person name="Zheng W."/>
            <person name="Yu S."/>
            <person name="Huang Y."/>
        </authorList>
    </citation>
    <scope>NUCLEOTIDE SEQUENCE</scope>
    <source>
        <strain evidence="1">SY-2-12</strain>
    </source>
</reference>
<name>A0A939EE22_9HYPH</name>
<protein>
    <submittedName>
        <fullName evidence="1">Uncharacterized protein</fullName>
    </submittedName>
</protein>
<dbReference type="AlphaFoldDB" id="A0A939EE22"/>
<sequence length="335" mass="37819">MSVAIYDYARGVQDVLGHEAVVFYSEAKSAPQVVEKFKKTLRLVPISSGDDGRTVSEPYQLDFCYYIREGRKRPLDLAGGRSGIHAVFRHFEPHGDVYAYVSDWLADWMSGGQAPAVPHIVDLPEAVGSLRPALNIPDTAFVVGRYGGYDQFNIPFAQKAVEVSLEKRPDLYFLFVNTEKFVDHPRALFLPSIVDPEEKARFIASCDAGLNAKKIGESFGLAIAEFLMLGKPVFSWAGGMDRNHVRMTPKTEWLYRTRGDLVRLLTQYQPSSKDRELARTSVEGYRPEPVMKRFEEVFLSGAHPSAGLTLSPMFKTIRFLQEKAMRAQFRLWKSL</sequence>
<proteinExistence type="predicted"/>
<dbReference type="SUPFAM" id="SSF53756">
    <property type="entry name" value="UDP-Glycosyltransferase/glycogen phosphorylase"/>
    <property type="match status" value="1"/>
</dbReference>
<organism evidence="1 2">
    <name type="scientific">Roseibium aggregatum</name>
    <dbReference type="NCBI Taxonomy" id="187304"/>
    <lineage>
        <taxon>Bacteria</taxon>
        <taxon>Pseudomonadati</taxon>
        <taxon>Pseudomonadota</taxon>
        <taxon>Alphaproteobacteria</taxon>
        <taxon>Hyphomicrobiales</taxon>
        <taxon>Stappiaceae</taxon>
        <taxon>Roseibium</taxon>
    </lineage>
</organism>
<evidence type="ECO:0000313" key="2">
    <source>
        <dbReference type="Proteomes" id="UP000664096"/>
    </source>
</evidence>